<dbReference type="Proteomes" id="UP000775686">
    <property type="component" value="Unassembled WGS sequence"/>
</dbReference>
<dbReference type="RefSeq" id="WP_158099195.1">
    <property type="nucleotide sequence ID" value="NZ_JACJKH010000036.1"/>
</dbReference>
<dbReference type="EMBL" id="JACJKH010000036">
    <property type="protein sequence ID" value="MBM6745484.1"/>
    <property type="molecule type" value="Genomic_DNA"/>
</dbReference>
<evidence type="ECO:0000313" key="1">
    <source>
        <dbReference type="EMBL" id="MBM6745484.1"/>
    </source>
</evidence>
<comment type="caution">
    <text evidence="1">The sequence shown here is derived from an EMBL/GenBank/DDBJ whole genome shotgun (WGS) entry which is preliminary data.</text>
</comment>
<keyword evidence="2" id="KW-1185">Reference proteome</keyword>
<protein>
    <submittedName>
        <fullName evidence="1">Uncharacterized protein</fullName>
    </submittedName>
</protein>
<evidence type="ECO:0000313" key="2">
    <source>
        <dbReference type="Proteomes" id="UP000775686"/>
    </source>
</evidence>
<name>A0ABS2EKD3_9FIRM</name>
<accession>A0ABS2EKD3</accession>
<organism evidence="1 2">
    <name type="scientific">Drancourtella massiliensis</name>
    <dbReference type="NCBI Taxonomy" id="1632013"/>
    <lineage>
        <taxon>Bacteria</taxon>
        <taxon>Bacillati</taxon>
        <taxon>Bacillota</taxon>
        <taxon>Clostridia</taxon>
        <taxon>Eubacteriales</taxon>
        <taxon>Oscillospiraceae</taxon>
        <taxon>Drancourtella</taxon>
    </lineage>
</organism>
<proteinExistence type="predicted"/>
<gene>
    <name evidence="1" type="ORF">H6A32_14470</name>
</gene>
<sequence>MNESILERIQSNAKALKIDLYTAELASYADEKELTPEALEAICGVFE</sequence>
<reference evidence="1 2" key="1">
    <citation type="journal article" date="2021" name="Sci. Rep.">
        <title>The distribution of antibiotic resistance genes in chicken gut microbiota commensals.</title>
        <authorList>
            <person name="Juricova H."/>
            <person name="Matiasovicova J."/>
            <person name="Kubasova T."/>
            <person name="Cejkova D."/>
            <person name="Rychlik I."/>
        </authorList>
    </citation>
    <scope>NUCLEOTIDE SEQUENCE [LARGE SCALE GENOMIC DNA]</scope>
    <source>
        <strain evidence="1 2">An770</strain>
    </source>
</reference>